<keyword evidence="2" id="KW-1185">Reference proteome</keyword>
<dbReference type="Proteomes" id="UP001154114">
    <property type="component" value="Chromosome 1"/>
</dbReference>
<dbReference type="EMBL" id="LR824004">
    <property type="protein sequence ID" value="CAD0193969.1"/>
    <property type="molecule type" value="Genomic_DNA"/>
</dbReference>
<evidence type="ECO:0000313" key="2">
    <source>
        <dbReference type="Proteomes" id="UP001154114"/>
    </source>
</evidence>
<name>A0A9N8KXV8_CHRIL</name>
<protein>
    <submittedName>
        <fullName evidence="1">Uncharacterized protein</fullName>
    </submittedName>
</protein>
<sequence>MQLFFFQRLTDVISIFNNSPLQLVMMVNKLNTFTLRSCPWHAG</sequence>
<reference evidence="1" key="1">
    <citation type="submission" date="2021-12" db="EMBL/GenBank/DDBJ databases">
        <authorList>
            <person name="King R."/>
        </authorList>
    </citation>
    <scope>NUCLEOTIDE SEQUENCE</scope>
</reference>
<proteinExistence type="predicted"/>
<evidence type="ECO:0000313" key="1">
    <source>
        <dbReference type="EMBL" id="CAD0193969.1"/>
    </source>
</evidence>
<dbReference type="AlphaFoldDB" id="A0A9N8KXV8"/>
<organism evidence="1 2">
    <name type="scientific">Chrysodeixis includens</name>
    <name type="common">Soybean looper</name>
    <name type="synonym">Pseudoplusia includens</name>
    <dbReference type="NCBI Taxonomy" id="689277"/>
    <lineage>
        <taxon>Eukaryota</taxon>
        <taxon>Metazoa</taxon>
        <taxon>Ecdysozoa</taxon>
        <taxon>Arthropoda</taxon>
        <taxon>Hexapoda</taxon>
        <taxon>Insecta</taxon>
        <taxon>Pterygota</taxon>
        <taxon>Neoptera</taxon>
        <taxon>Endopterygota</taxon>
        <taxon>Lepidoptera</taxon>
        <taxon>Glossata</taxon>
        <taxon>Ditrysia</taxon>
        <taxon>Noctuoidea</taxon>
        <taxon>Noctuidae</taxon>
        <taxon>Plusiinae</taxon>
        <taxon>Chrysodeixis</taxon>
    </lineage>
</organism>
<gene>
    <name evidence="1" type="ORF">CINC_LOCUS265</name>
</gene>
<accession>A0A9N8KXV8</accession>